<dbReference type="eggNOG" id="KOG2273">
    <property type="taxonomic scope" value="Eukaryota"/>
</dbReference>
<dbReference type="GeneID" id="20201224"/>
<dbReference type="EMBL" id="KB097700">
    <property type="protein sequence ID" value="ESN91765.1"/>
    <property type="molecule type" value="Genomic_DNA"/>
</dbReference>
<dbReference type="SUPFAM" id="SSF103657">
    <property type="entry name" value="BAR/IMD domain-like"/>
    <property type="match status" value="1"/>
</dbReference>
<dbReference type="KEGG" id="hro:HELRODRAFT_165836"/>
<dbReference type="STRING" id="6412.T1EXC4"/>
<organism evidence="7 8">
    <name type="scientific">Helobdella robusta</name>
    <name type="common">Californian leech</name>
    <dbReference type="NCBI Taxonomy" id="6412"/>
    <lineage>
        <taxon>Eukaryota</taxon>
        <taxon>Metazoa</taxon>
        <taxon>Spiralia</taxon>
        <taxon>Lophotrochozoa</taxon>
        <taxon>Annelida</taxon>
        <taxon>Clitellata</taxon>
        <taxon>Hirudinea</taxon>
        <taxon>Rhynchobdellida</taxon>
        <taxon>Glossiphoniidae</taxon>
        <taxon>Helobdella</taxon>
    </lineage>
</organism>
<comment type="subcellular location">
    <subcellularLocation>
        <location evidence="1">Endomembrane system</location>
        <topology evidence="1">Peripheral membrane protein</topology>
    </subcellularLocation>
</comment>
<dbReference type="CTD" id="20201224"/>
<keyword evidence="3" id="KW-0472">Membrane</keyword>
<accession>T1EXC4</accession>
<feature type="coiled-coil region" evidence="4">
    <location>
        <begin position="65"/>
        <end position="99"/>
    </location>
</feature>
<dbReference type="RefSeq" id="XP_009030569.1">
    <property type="nucleotide sequence ID" value="XM_009032321.1"/>
</dbReference>
<dbReference type="GO" id="GO:0008289">
    <property type="term" value="F:lipid binding"/>
    <property type="evidence" value="ECO:0007669"/>
    <property type="project" value="UniProtKB-KW"/>
</dbReference>
<evidence type="ECO:0000313" key="7">
    <source>
        <dbReference type="EnsemblMetazoa" id="HelroP165836"/>
    </source>
</evidence>
<dbReference type="Gene3D" id="1.20.1270.60">
    <property type="entry name" value="Arfaptin homology (AH) domain/BAR domain"/>
    <property type="match status" value="1"/>
</dbReference>
<evidence type="ECO:0000256" key="4">
    <source>
        <dbReference type="SAM" id="Coils"/>
    </source>
</evidence>
<dbReference type="Proteomes" id="UP000015101">
    <property type="component" value="Unassembled WGS sequence"/>
</dbReference>
<dbReference type="EnsemblMetazoa" id="HelroT165836">
    <property type="protein sequence ID" value="HelroP165836"/>
    <property type="gene ID" value="HelroG165836"/>
</dbReference>
<evidence type="ECO:0000256" key="1">
    <source>
        <dbReference type="ARBA" id="ARBA00004184"/>
    </source>
</evidence>
<gene>
    <name evidence="7" type="primary">20201224</name>
    <name evidence="6" type="ORF">HELRODRAFT_165836</name>
</gene>
<reference evidence="6 8" key="2">
    <citation type="journal article" date="2013" name="Nature">
        <title>Insights into bilaterian evolution from three spiralian genomes.</title>
        <authorList>
            <person name="Simakov O."/>
            <person name="Marletaz F."/>
            <person name="Cho S.J."/>
            <person name="Edsinger-Gonzales E."/>
            <person name="Havlak P."/>
            <person name="Hellsten U."/>
            <person name="Kuo D.H."/>
            <person name="Larsson T."/>
            <person name="Lv J."/>
            <person name="Arendt D."/>
            <person name="Savage R."/>
            <person name="Osoegawa K."/>
            <person name="de Jong P."/>
            <person name="Grimwood J."/>
            <person name="Chapman J.A."/>
            <person name="Shapiro H."/>
            <person name="Aerts A."/>
            <person name="Otillar R.P."/>
            <person name="Terry A.Y."/>
            <person name="Boore J.L."/>
            <person name="Grigoriev I.V."/>
            <person name="Lindberg D.R."/>
            <person name="Seaver E.C."/>
            <person name="Weisblat D.A."/>
            <person name="Putnam N.H."/>
            <person name="Rokhsar D.S."/>
        </authorList>
    </citation>
    <scope>NUCLEOTIDE SEQUENCE</scope>
</reference>
<name>T1EXC4_HELRO</name>
<evidence type="ECO:0000313" key="6">
    <source>
        <dbReference type="EMBL" id="ESN91765.1"/>
    </source>
</evidence>
<dbReference type="AlphaFoldDB" id="T1EXC4"/>
<dbReference type="InterPro" id="IPR015404">
    <property type="entry name" value="Vps5_C"/>
</dbReference>
<feature type="domain" description="Sorting nexin/Vps5-like C-terminal" evidence="5">
    <location>
        <begin position="21"/>
        <end position="163"/>
    </location>
</feature>
<dbReference type="PANTHER" id="PTHR45949:SF2">
    <property type="entry name" value="SORTING NEXIN-4"/>
    <property type="match status" value="1"/>
</dbReference>
<keyword evidence="4" id="KW-0175">Coiled coil</keyword>
<dbReference type="EMBL" id="AMQM01002188">
    <property type="status" value="NOT_ANNOTATED_CDS"/>
    <property type="molecule type" value="Genomic_DNA"/>
</dbReference>
<proteinExistence type="predicted"/>
<reference evidence="7" key="3">
    <citation type="submission" date="2015-06" db="UniProtKB">
        <authorList>
            <consortium name="EnsemblMetazoa"/>
        </authorList>
    </citation>
    <scope>IDENTIFICATION</scope>
</reference>
<sequence>MLVEMNELGPVFTLWSNSEDKLAPALIGVAHSIERSYLGLHELVDTTETTFLNPIHEYLLYIDVIKAVLRRRDALQLEYESAVEEARKKQEDKSKMSEEVKMQLSKKVDVLNDRLSCANADISSDLERWHANKKIDFKQIFGSMAERQIKYYQLNLAAWEDVVPKIKRTLKESEESIKNKDTDTP</sequence>
<dbReference type="PANTHER" id="PTHR45949">
    <property type="entry name" value="SORTING NEXIN-4"/>
    <property type="match status" value="1"/>
</dbReference>
<dbReference type="InterPro" id="IPR027267">
    <property type="entry name" value="AH/BAR_dom_sf"/>
</dbReference>
<dbReference type="InParanoid" id="T1EXC4"/>
<evidence type="ECO:0000313" key="8">
    <source>
        <dbReference type="Proteomes" id="UP000015101"/>
    </source>
</evidence>
<evidence type="ECO:0000256" key="3">
    <source>
        <dbReference type="ARBA" id="ARBA00023136"/>
    </source>
</evidence>
<dbReference type="OMA" id="LERWHAN"/>
<dbReference type="OrthoDB" id="205639at2759"/>
<protein>
    <recommendedName>
        <fullName evidence="5">Sorting nexin/Vps5-like C-terminal domain-containing protein</fullName>
    </recommendedName>
</protein>
<keyword evidence="8" id="KW-1185">Reference proteome</keyword>
<reference evidence="8" key="1">
    <citation type="submission" date="2012-12" db="EMBL/GenBank/DDBJ databases">
        <authorList>
            <person name="Hellsten U."/>
            <person name="Grimwood J."/>
            <person name="Chapman J.A."/>
            <person name="Shapiro H."/>
            <person name="Aerts A."/>
            <person name="Otillar R.P."/>
            <person name="Terry A.Y."/>
            <person name="Boore J.L."/>
            <person name="Simakov O."/>
            <person name="Marletaz F."/>
            <person name="Cho S.-J."/>
            <person name="Edsinger-Gonzales E."/>
            <person name="Havlak P."/>
            <person name="Kuo D.-H."/>
            <person name="Larsson T."/>
            <person name="Lv J."/>
            <person name="Arendt D."/>
            <person name="Savage R."/>
            <person name="Osoegawa K."/>
            <person name="de Jong P."/>
            <person name="Lindberg D.R."/>
            <person name="Seaver E.C."/>
            <person name="Weisblat D.A."/>
            <person name="Putnam N.H."/>
            <person name="Grigoriev I.V."/>
            <person name="Rokhsar D.S."/>
        </authorList>
    </citation>
    <scope>NUCLEOTIDE SEQUENCE</scope>
</reference>
<dbReference type="GO" id="GO:0012505">
    <property type="term" value="C:endomembrane system"/>
    <property type="evidence" value="ECO:0007669"/>
    <property type="project" value="UniProtKB-SubCell"/>
</dbReference>
<dbReference type="Pfam" id="PF09325">
    <property type="entry name" value="Vps5"/>
    <property type="match status" value="1"/>
</dbReference>
<keyword evidence="2" id="KW-0446">Lipid-binding</keyword>
<dbReference type="HOGENOM" id="CLU_1462865_0_0_1"/>
<evidence type="ECO:0000259" key="5">
    <source>
        <dbReference type="Pfam" id="PF09325"/>
    </source>
</evidence>
<evidence type="ECO:0000256" key="2">
    <source>
        <dbReference type="ARBA" id="ARBA00023121"/>
    </source>
</evidence>